<keyword evidence="1" id="KW-0812">Transmembrane</keyword>
<dbReference type="OrthoDB" id="2016523at2759"/>
<dbReference type="HOGENOM" id="CLU_909920_0_0_1"/>
<sequence length="327" mass="37931">MDWKILYIIKMGLYYNIFLGVMVMLAVYQLYQEVQYSKLENNKFSHVTTTPDEEETSLFTVVFQFPPHLLYGAKPLSPAYLSSQGRTDVSIVLGVPTLDEGTDSHLRATLYNLIENMSAEDQRDTLIVVYIGEEDETIIEPIVQQIEENFAEHLKSGLIDIVVPEESYYYPFLQEDLSKLSKQNVDLAYLMAYAHAKGQFYVQLTDAVLPKPNFVRHMRKFALVRLALNNPFQPTWFLLDFFPNEVAGKLFKGEELPYLITYLHVFYKDILWTSLIENFITSTLCHKGAEECLLQMTTYWQTYDIPLFQRFGNVTLSEKLRLLSSKT</sequence>
<evidence type="ECO:0000256" key="1">
    <source>
        <dbReference type="SAM" id="Phobius"/>
    </source>
</evidence>
<dbReference type="GO" id="GO:0005783">
    <property type="term" value="C:endoplasmic reticulum"/>
    <property type="evidence" value="ECO:0007669"/>
    <property type="project" value="TreeGrafter"/>
</dbReference>
<keyword evidence="1" id="KW-0472">Membrane</keyword>
<organism evidence="3 4">
    <name type="scientific">Drosophila mojavensis</name>
    <name type="common">Fruit fly</name>
    <dbReference type="NCBI Taxonomy" id="7230"/>
    <lineage>
        <taxon>Eukaryota</taxon>
        <taxon>Metazoa</taxon>
        <taxon>Ecdysozoa</taxon>
        <taxon>Arthropoda</taxon>
        <taxon>Hexapoda</taxon>
        <taxon>Insecta</taxon>
        <taxon>Pterygota</taxon>
        <taxon>Neoptera</taxon>
        <taxon>Endopterygota</taxon>
        <taxon>Diptera</taxon>
        <taxon>Brachycera</taxon>
        <taxon>Muscomorpha</taxon>
        <taxon>Ephydroidea</taxon>
        <taxon>Drosophilidae</taxon>
        <taxon>Drosophila</taxon>
    </lineage>
</organism>
<dbReference type="EMBL" id="CH933809">
    <property type="protein sequence ID" value="EDW18841.2"/>
    <property type="molecule type" value="Genomic_DNA"/>
</dbReference>
<dbReference type="PANTHER" id="PTHR12062:SF9">
    <property type="entry name" value="ALPHA-1,3-MANNOSYL-GLYCOPROTEIN 4-BETA-N-ACETYLGLUCOSAMINYLTRANSFERASE A, ISOFORM A"/>
    <property type="match status" value="1"/>
</dbReference>
<keyword evidence="3" id="KW-0328">Glycosyltransferase</keyword>
<evidence type="ECO:0000313" key="4">
    <source>
        <dbReference type="Proteomes" id="UP000009192"/>
    </source>
</evidence>
<feature type="transmembrane region" description="Helical" evidence="1">
    <location>
        <begin position="12"/>
        <end position="31"/>
    </location>
</feature>
<protein>
    <recommendedName>
        <fullName evidence="2">MGAT4 conserved region domain-containing protein</fullName>
    </recommendedName>
</protein>
<dbReference type="GO" id="GO:0006487">
    <property type="term" value="P:protein N-linked glycosylation"/>
    <property type="evidence" value="ECO:0007669"/>
    <property type="project" value="TreeGrafter"/>
</dbReference>
<gene>
    <name evidence="3" type="primary">Dmoj\GI11855</name>
    <name evidence="3" type="ORF">Dmoj_GI11855</name>
</gene>
<dbReference type="InterPro" id="IPR006759">
    <property type="entry name" value="Glyco_transf_54"/>
</dbReference>
<evidence type="ECO:0000313" key="3">
    <source>
        <dbReference type="EMBL" id="EDW18841.2"/>
    </source>
</evidence>
<dbReference type="GO" id="GO:0008375">
    <property type="term" value="F:acetylglucosaminyltransferase activity"/>
    <property type="evidence" value="ECO:0007669"/>
    <property type="project" value="TreeGrafter"/>
</dbReference>
<keyword evidence="1" id="KW-1133">Transmembrane helix</keyword>
<dbReference type="PANTHER" id="PTHR12062">
    <property type="entry name" value="N-ACETYLGLUCOSAMINYLTRANSFERASE VI"/>
    <property type="match status" value="1"/>
</dbReference>
<dbReference type="GO" id="GO:0005795">
    <property type="term" value="C:Golgi stack"/>
    <property type="evidence" value="ECO:0007669"/>
    <property type="project" value="TreeGrafter"/>
</dbReference>
<dbReference type="GO" id="GO:0005793">
    <property type="term" value="C:endoplasmic reticulum-Golgi intermediate compartment"/>
    <property type="evidence" value="ECO:0007669"/>
    <property type="project" value="TreeGrafter"/>
</dbReference>
<dbReference type="Pfam" id="PF04666">
    <property type="entry name" value="MGAT4_cons"/>
    <property type="match status" value="1"/>
</dbReference>
<accession>B4KYU9</accession>
<keyword evidence="3" id="KW-0808">Transferase</keyword>
<dbReference type="InParanoid" id="B4KYU9"/>
<evidence type="ECO:0000259" key="2">
    <source>
        <dbReference type="Pfam" id="PF04666"/>
    </source>
</evidence>
<name>B4KYU9_DROMO</name>
<reference evidence="3 4" key="1">
    <citation type="journal article" date="2007" name="Nature">
        <title>Evolution of genes and genomes on the Drosophila phylogeny.</title>
        <authorList>
            <consortium name="Drosophila 12 Genomes Consortium"/>
            <person name="Clark A.G."/>
            <person name="Eisen M.B."/>
            <person name="Smith D.R."/>
            <person name="Bergman C.M."/>
            <person name="Oliver B."/>
            <person name="Markow T.A."/>
            <person name="Kaufman T.C."/>
            <person name="Kellis M."/>
            <person name="Gelbart W."/>
            <person name="Iyer V.N."/>
            <person name="Pollard D.A."/>
            <person name="Sackton T.B."/>
            <person name="Larracuente A.M."/>
            <person name="Singh N.D."/>
            <person name="Abad J.P."/>
            <person name="Abt D.N."/>
            <person name="Adryan B."/>
            <person name="Aguade M."/>
            <person name="Akashi H."/>
            <person name="Anderson W.W."/>
            <person name="Aquadro C.F."/>
            <person name="Ardell D.H."/>
            <person name="Arguello R."/>
            <person name="Artieri C.G."/>
            <person name="Barbash D.A."/>
            <person name="Barker D."/>
            <person name="Barsanti P."/>
            <person name="Batterham P."/>
            <person name="Batzoglou S."/>
            <person name="Begun D."/>
            <person name="Bhutkar A."/>
            <person name="Blanco E."/>
            <person name="Bosak S.A."/>
            <person name="Bradley R.K."/>
            <person name="Brand A.D."/>
            <person name="Brent M.R."/>
            <person name="Brooks A.N."/>
            <person name="Brown R.H."/>
            <person name="Butlin R.K."/>
            <person name="Caggese C."/>
            <person name="Calvi B.R."/>
            <person name="Bernardo de Carvalho A."/>
            <person name="Caspi A."/>
            <person name="Castrezana S."/>
            <person name="Celniker S.E."/>
            <person name="Chang J.L."/>
            <person name="Chapple C."/>
            <person name="Chatterji S."/>
            <person name="Chinwalla A."/>
            <person name="Civetta A."/>
            <person name="Clifton S.W."/>
            <person name="Comeron J.M."/>
            <person name="Costello J.C."/>
            <person name="Coyne J.A."/>
            <person name="Daub J."/>
            <person name="David R.G."/>
            <person name="Delcher A.L."/>
            <person name="Delehaunty K."/>
            <person name="Do C.B."/>
            <person name="Ebling H."/>
            <person name="Edwards K."/>
            <person name="Eickbush T."/>
            <person name="Evans J.D."/>
            <person name="Filipski A."/>
            <person name="Findeiss S."/>
            <person name="Freyhult E."/>
            <person name="Fulton L."/>
            <person name="Fulton R."/>
            <person name="Garcia A.C."/>
            <person name="Gardiner A."/>
            <person name="Garfield D.A."/>
            <person name="Garvin B.E."/>
            <person name="Gibson G."/>
            <person name="Gilbert D."/>
            <person name="Gnerre S."/>
            <person name="Godfrey J."/>
            <person name="Good R."/>
            <person name="Gotea V."/>
            <person name="Gravely B."/>
            <person name="Greenberg A.J."/>
            <person name="Griffiths-Jones S."/>
            <person name="Gross S."/>
            <person name="Guigo R."/>
            <person name="Gustafson E.A."/>
            <person name="Haerty W."/>
            <person name="Hahn M.W."/>
            <person name="Halligan D.L."/>
            <person name="Halpern A.L."/>
            <person name="Halter G.M."/>
            <person name="Han M.V."/>
            <person name="Heger A."/>
            <person name="Hillier L."/>
            <person name="Hinrichs A.S."/>
            <person name="Holmes I."/>
            <person name="Hoskins R.A."/>
            <person name="Hubisz M.J."/>
            <person name="Hultmark D."/>
            <person name="Huntley M.A."/>
            <person name="Jaffe D.B."/>
            <person name="Jagadeeshan S."/>
            <person name="Jeck W.R."/>
            <person name="Johnson J."/>
            <person name="Jones C.D."/>
            <person name="Jordan W.C."/>
            <person name="Karpen G.H."/>
            <person name="Kataoka E."/>
            <person name="Keightley P.D."/>
            <person name="Kheradpour P."/>
            <person name="Kirkness E.F."/>
            <person name="Koerich L.B."/>
            <person name="Kristiansen K."/>
            <person name="Kudrna D."/>
            <person name="Kulathinal R.J."/>
            <person name="Kumar S."/>
            <person name="Kwok R."/>
            <person name="Lander E."/>
            <person name="Langley C.H."/>
            <person name="Lapoint R."/>
            <person name="Lazzaro B.P."/>
            <person name="Lee S.J."/>
            <person name="Levesque L."/>
            <person name="Li R."/>
            <person name="Lin C.F."/>
            <person name="Lin M.F."/>
            <person name="Lindblad-Toh K."/>
            <person name="Llopart A."/>
            <person name="Long M."/>
            <person name="Low L."/>
            <person name="Lozovsky E."/>
            <person name="Lu J."/>
            <person name="Luo M."/>
            <person name="Machado C.A."/>
            <person name="Makalowski W."/>
            <person name="Marzo M."/>
            <person name="Matsuda M."/>
            <person name="Matzkin L."/>
            <person name="McAllister B."/>
            <person name="McBride C.S."/>
            <person name="McKernan B."/>
            <person name="McKernan K."/>
            <person name="Mendez-Lago M."/>
            <person name="Minx P."/>
            <person name="Mollenhauer M.U."/>
            <person name="Montooth K."/>
            <person name="Mount S.M."/>
            <person name="Mu X."/>
            <person name="Myers E."/>
            <person name="Negre B."/>
            <person name="Newfeld S."/>
            <person name="Nielsen R."/>
            <person name="Noor M.A."/>
            <person name="O'Grady P."/>
            <person name="Pachter L."/>
            <person name="Papaceit M."/>
            <person name="Parisi M.J."/>
            <person name="Parisi M."/>
            <person name="Parts L."/>
            <person name="Pedersen J.S."/>
            <person name="Pesole G."/>
            <person name="Phillippy A.M."/>
            <person name="Ponting C.P."/>
            <person name="Pop M."/>
            <person name="Porcelli D."/>
            <person name="Powell J.R."/>
            <person name="Prohaska S."/>
            <person name="Pruitt K."/>
            <person name="Puig M."/>
            <person name="Quesneville H."/>
            <person name="Ram K.R."/>
            <person name="Rand D."/>
            <person name="Rasmussen M.D."/>
            <person name="Reed L.K."/>
            <person name="Reenan R."/>
            <person name="Reily A."/>
            <person name="Remington K.A."/>
            <person name="Rieger T.T."/>
            <person name="Ritchie M.G."/>
            <person name="Robin C."/>
            <person name="Rogers Y.H."/>
            <person name="Rohde C."/>
            <person name="Rozas J."/>
            <person name="Rubenfield M.J."/>
            <person name="Ruiz A."/>
            <person name="Russo S."/>
            <person name="Salzberg S.L."/>
            <person name="Sanchez-Gracia A."/>
            <person name="Saranga D.J."/>
            <person name="Sato H."/>
            <person name="Schaeffer S.W."/>
            <person name="Schatz M.C."/>
            <person name="Schlenke T."/>
            <person name="Schwartz R."/>
            <person name="Segarra C."/>
            <person name="Singh R.S."/>
            <person name="Sirot L."/>
            <person name="Sirota M."/>
            <person name="Sisneros N.B."/>
            <person name="Smith C.D."/>
            <person name="Smith T.F."/>
            <person name="Spieth J."/>
            <person name="Stage D.E."/>
            <person name="Stark A."/>
            <person name="Stephan W."/>
            <person name="Strausberg R.L."/>
            <person name="Strempel S."/>
            <person name="Sturgill D."/>
            <person name="Sutton G."/>
            <person name="Sutton G.G."/>
            <person name="Tao W."/>
            <person name="Teichmann S."/>
            <person name="Tobari Y.N."/>
            <person name="Tomimura Y."/>
            <person name="Tsolas J.M."/>
            <person name="Valente V.L."/>
            <person name="Venter E."/>
            <person name="Venter J.C."/>
            <person name="Vicario S."/>
            <person name="Vieira F.G."/>
            <person name="Vilella A.J."/>
            <person name="Villasante A."/>
            <person name="Walenz B."/>
            <person name="Wang J."/>
            <person name="Wasserman M."/>
            <person name="Watts T."/>
            <person name="Wilson D."/>
            <person name="Wilson R.K."/>
            <person name="Wing R.A."/>
            <person name="Wolfner M.F."/>
            <person name="Wong A."/>
            <person name="Wong G.K."/>
            <person name="Wu C.I."/>
            <person name="Wu G."/>
            <person name="Yamamoto D."/>
            <person name="Yang H.P."/>
            <person name="Yang S.P."/>
            <person name="Yorke J.A."/>
            <person name="Yoshida K."/>
            <person name="Zdobnov E."/>
            <person name="Zhang P."/>
            <person name="Zhang Y."/>
            <person name="Zimin A.V."/>
            <person name="Baldwin J."/>
            <person name="Abdouelleil A."/>
            <person name="Abdulkadir J."/>
            <person name="Abebe A."/>
            <person name="Abera B."/>
            <person name="Abreu J."/>
            <person name="Acer S.C."/>
            <person name="Aftuck L."/>
            <person name="Alexander A."/>
            <person name="An P."/>
            <person name="Anderson E."/>
            <person name="Anderson S."/>
            <person name="Arachi H."/>
            <person name="Azer M."/>
            <person name="Bachantsang P."/>
            <person name="Barry A."/>
            <person name="Bayul T."/>
            <person name="Berlin A."/>
            <person name="Bessette D."/>
            <person name="Bloom T."/>
            <person name="Blye J."/>
            <person name="Boguslavskiy L."/>
            <person name="Bonnet C."/>
            <person name="Boukhgalter B."/>
            <person name="Bourzgui I."/>
            <person name="Brown A."/>
            <person name="Cahill P."/>
            <person name="Channer S."/>
            <person name="Cheshatsang Y."/>
            <person name="Chuda L."/>
            <person name="Citroen M."/>
            <person name="Collymore A."/>
            <person name="Cooke P."/>
            <person name="Costello M."/>
            <person name="D'Aco K."/>
            <person name="Daza R."/>
            <person name="De Haan G."/>
            <person name="DeGray S."/>
            <person name="DeMaso C."/>
            <person name="Dhargay N."/>
            <person name="Dooley K."/>
            <person name="Dooley E."/>
            <person name="Doricent M."/>
            <person name="Dorje P."/>
            <person name="Dorjee K."/>
            <person name="Dupes A."/>
            <person name="Elong R."/>
            <person name="Falk J."/>
            <person name="Farina A."/>
            <person name="Faro S."/>
            <person name="Ferguson D."/>
            <person name="Fisher S."/>
            <person name="Foley C.D."/>
            <person name="Franke A."/>
            <person name="Friedrich D."/>
            <person name="Gadbois L."/>
            <person name="Gearin G."/>
            <person name="Gearin C.R."/>
            <person name="Giannoukos G."/>
            <person name="Goode T."/>
            <person name="Graham J."/>
            <person name="Grandbois E."/>
            <person name="Grewal S."/>
            <person name="Gyaltsen K."/>
            <person name="Hafez N."/>
            <person name="Hagos B."/>
            <person name="Hall J."/>
            <person name="Henson C."/>
            <person name="Hollinger A."/>
            <person name="Honan T."/>
            <person name="Huard M.D."/>
            <person name="Hughes L."/>
            <person name="Hurhula B."/>
            <person name="Husby M.E."/>
            <person name="Kamat A."/>
            <person name="Kanga B."/>
            <person name="Kashin S."/>
            <person name="Khazanovich D."/>
            <person name="Kisner P."/>
            <person name="Lance K."/>
            <person name="Lara M."/>
            <person name="Lee W."/>
            <person name="Lennon N."/>
            <person name="Letendre F."/>
            <person name="LeVine R."/>
            <person name="Lipovsky A."/>
            <person name="Liu X."/>
            <person name="Liu J."/>
            <person name="Liu S."/>
            <person name="Lokyitsang T."/>
            <person name="Lokyitsang Y."/>
            <person name="Lubonja R."/>
            <person name="Lui A."/>
            <person name="MacDonald P."/>
            <person name="Magnisalis V."/>
            <person name="Maru K."/>
            <person name="Matthews C."/>
            <person name="McCusker W."/>
            <person name="McDonough S."/>
            <person name="Mehta T."/>
            <person name="Meldrim J."/>
            <person name="Meneus L."/>
            <person name="Mihai O."/>
            <person name="Mihalev A."/>
            <person name="Mihova T."/>
            <person name="Mittelman R."/>
            <person name="Mlenga V."/>
            <person name="Montmayeur A."/>
            <person name="Mulrain L."/>
            <person name="Navidi A."/>
            <person name="Naylor J."/>
            <person name="Negash T."/>
            <person name="Nguyen T."/>
            <person name="Nguyen N."/>
            <person name="Nicol R."/>
            <person name="Norbu C."/>
            <person name="Norbu N."/>
            <person name="Novod N."/>
            <person name="O'Neill B."/>
            <person name="Osman S."/>
            <person name="Markiewicz E."/>
            <person name="Oyono O.L."/>
            <person name="Patti C."/>
            <person name="Phunkhang P."/>
            <person name="Pierre F."/>
            <person name="Priest M."/>
            <person name="Raghuraman S."/>
            <person name="Rege F."/>
            <person name="Reyes R."/>
            <person name="Rise C."/>
            <person name="Rogov P."/>
            <person name="Ross K."/>
            <person name="Ryan E."/>
            <person name="Settipalli S."/>
            <person name="Shea T."/>
            <person name="Sherpa N."/>
            <person name="Shi L."/>
            <person name="Shih D."/>
            <person name="Sparrow T."/>
            <person name="Spaulding J."/>
            <person name="Stalker J."/>
            <person name="Stange-Thomann N."/>
            <person name="Stavropoulos S."/>
            <person name="Stone C."/>
            <person name="Strader C."/>
            <person name="Tesfaye S."/>
            <person name="Thomson T."/>
            <person name="Thoulutsang Y."/>
            <person name="Thoulutsang D."/>
            <person name="Topham K."/>
            <person name="Topping I."/>
            <person name="Tsamla T."/>
            <person name="Vassiliev H."/>
            <person name="Vo A."/>
            <person name="Wangchuk T."/>
            <person name="Wangdi T."/>
            <person name="Weiand M."/>
            <person name="Wilkinson J."/>
            <person name="Wilson A."/>
            <person name="Yadav S."/>
            <person name="Young G."/>
            <person name="Yu Q."/>
            <person name="Zembek L."/>
            <person name="Zhong D."/>
            <person name="Zimmer A."/>
            <person name="Zwirko Z."/>
            <person name="Jaffe D.B."/>
            <person name="Alvarez P."/>
            <person name="Brockman W."/>
            <person name="Butler J."/>
            <person name="Chin C."/>
            <person name="Gnerre S."/>
            <person name="Grabherr M."/>
            <person name="Kleber M."/>
            <person name="Mauceli E."/>
            <person name="MacCallum I."/>
        </authorList>
    </citation>
    <scope>NUCLEOTIDE SEQUENCE [LARGE SCALE GENOMIC DNA]</scope>
    <source>
        <strain evidence="4">Tucson 15081-1352.22</strain>
    </source>
</reference>
<dbReference type="Proteomes" id="UP000009192">
    <property type="component" value="Unassembled WGS sequence"/>
</dbReference>
<proteinExistence type="predicted"/>
<dbReference type="InterPro" id="IPR057279">
    <property type="entry name" value="MGAT4"/>
</dbReference>
<dbReference type="AlphaFoldDB" id="B4KYU9"/>
<dbReference type="KEGG" id="dmo:Dmoj_GI11855"/>
<feature type="domain" description="MGAT4 conserved region" evidence="2">
    <location>
        <begin position="74"/>
        <end position="315"/>
    </location>
</feature>
<dbReference type="eggNOG" id="ENOG502QPQJ">
    <property type="taxonomic scope" value="Eukaryota"/>
</dbReference>
<keyword evidence="4" id="KW-1185">Reference proteome</keyword>